<dbReference type="Proteomes" id="UP000028073">
    <property type="component" value="Unassembled WGS sequence"/>
</dbReference>
<keyword evidence="1 4" id="KW-0349">Heme</keyword>
<dbReference type="GO" id="GO:0009055">
    <property type="term" value="F:electron transfer activity"/>
    <property type="evidence" value="ECO:0007669"/>
    <property type="project" value="InterPro"/>
</dbReference>
<reference evidence="6 7" key="1">
    <citation type="submission" date="2014-06" db="EMBL/GenBank/DDBJ databases">
        <title>Whole Genome Sequences of Three Symbiotic Endozoicomonas Bacteria.</title>
        <authorList>
            <person name="Neave M.J."/>
            <person name="Apprill A."/>
            <person name="Voolstra C.R."/>
        </authorList>
    </citation>
    <scope>NUCLEOTIDE SEQUENCE [LARGE SCALE GENOMIC DNA]</scope>
    <source>
        <strain evidence="6 7">DSM 25634</strain>
    </source>
</reference>
<dbReference type="GO" id="GO:0004130">
    <property type="term" value="F:cytochrome-c peroxidase activity"/>
    <property type="evidence" value="ECO:0007669"/>
    <property type="project" value="TreeGrafter"/>
</dbReference>
<dbReference type="PANTHER" id="PTHR30600:SF4">
    <property type="entry name" value="CYTOCHROME C DOMAIN-CONTAINING PROTEIN"/>
    <property type="match status" value="1"/>
</dbReference>
<dbReference type="EMBL" id="JOKH01000001">
    <property type="protein sequence ID" value="KEQ19128.1"/>
    <property type="molecule type" value="Genomic_DNA"/>
</dbReference>
<gene>
    <name evidence="6" type="ORF">GZ78_03735</name>
</gene>
<evidence type="ECO:0000256" key="3">
    <source>
        <dbReference type="ARBA" id="ARBA00023004"/>
    </source>
</evidence>
<dbReference type="SUPFAM" id="SSF46626">
    <property type="entry name" value="Cytochrome c"/>
    <property type="match status" value="1"/>
</dbReference>
<name>A0A081NL05_9GAMM</name>
<protein>
    <submittedName>
        <fullName evidence="6">Thiol oxidoreductase</fullName>
    </submittedName>
</protein>
<dbReference type="OrthoDB" id="9805202at2"/>
<dbReference type="GO" id="GO:0046872">
    <property type="term" value="F:metal ion binding"/>
    <property type="evidence" value="ECO:0007669"/>
    <property type="project" value="UniProtKB-KW"/>
</dbReference>
<dbReference type="GO" id="GO:0020037">
    <property type="term" value="F:heme binding"/>
    <property type="evidence" value="ECO:0007669"/>
    <property type="project" value="InterPro"/>
</dbReference>
<evidence type="ECO:0000313" key="6">
    <source>
        <dbReference type="EMBL" id="KEQ19128.1"/>
    </source>
</evidence>
<dbReference type="Pfam" id="PF06537">
    <property type="entry name" value="DHOR"/>
    <property type="match status" value="1"/>
</dbReference>
<keyword evidence="7" id="KW-1185">Reference proteome</keyword>
<dbReference type="PROSITE" id="PS51007">
    <property type="entry name" value="CYTC"/>
    <property type="match status" value="1"/>
</dbReference>
<dbReference type="PIRSF" id="PIRSF028099">
    <property type="entry name" value="DUF1111"/>
    <property type="match status" value="1"/>
</dbReference>
<dbReference type="PANTHER" id="PTHR30600">
    <property type="entry name" value="CYTOCHROME C PEROXIDASE-RELATED"/>
    <property type="match status" value="1"/>
</dbReference>
<feature type="domain" description="Cytochrome c" evidence="5">
    <location>
        <begin position="336"/>
        <end position="468"/>
    </location>
</feature>
<dbReference type="PROSITE" id="PS51257">
    <property type="entry name" value="PROKAR_LIPOPROTEIN"/>
    <property type="match status" value="1"/>
</dbReference>
<keyword evidence="2 4" id="KW-0479">Metal-binding</keyword>
<evidence type="ECO:0000256" key="4">
    <source>
        <dbReference type="PROSITE-ProRule" id="PRU00433"/>
    </source>
</evidence>
<dbReference type="Gene3D" id="1.10.760.10">
    <property type="entry name" value="Cytochrome c-like domain"/>
    <property type="match status" value="1"/>
</dbReference>
<evidence type="ECO:0000259" key="5">
    <source>
        <dbReference type="PROSITE" id="PS51007"/>
    </source>
</evidence>
<dbReference type="AlphaFoldDB" id="A0A081NL05"/>
<accession>A0A081NL05</accession>
<dbReference type="InterPro" id="IPR051395">
    <property type="entry name" value="Cytochrome_c_Peroxidase/MauG"/>
</dbReference>
<proteinExistence type="predicted"/>
<comment type="caution">
    <text evidence="6">The sequence shown here is derived from an EMBL/GenBank/DDBJ whole genome shotgun (WGS) entry which is preliminary data.</text>
</comment>
<organism evidence="6 7">
    <name type="scientific">Endozoicomonas numazuensis</name>
    <dbReference type="NCBI Taxonomy" id="1137799"/>
    <lineage>
        <taxon>Bacteria</taxon>
        <taxon>Pseudomonadati</taxon>
        <taxon>Pseudomonadota</taxon>
        <taxon>Gammaproteobacteria</taxon>
        <taxon>Oceanospirillales</taxon>
        <taxon>Endozoicomonadaceae</taxon>
        <taxon>Endozoicomonas</taxon>
    </lineage>
</organism>
<evidence type="ECO:0000256" key="1">
    <source>
        <dbReference type="ARBA" id="ARBA00022617"/>
    </source>
</evidence>
<dbReference type="eggNOG" id="COG3488">
    <property type="taxonomic scope" value="Bacteria"/>
</dbReference>
<evidence type="ECO:0000256" key="2">
    <source>
        <dbReference type="ARBA" id="ARBA00022723"/>
    </source>
</evidence>
<sequence>MKTRIGFLTLVLILTGCSQEELSVYEPGEDRPGGDTSVTIAGRNAFSMPAGNMKVTRRLDFNVGNSFFRNPWIASPSSTTARDGLGPLFNTNSCQNCHIKDGRGHAPKKGDLNKVSLLMRISVPATDETDPQVLLKSGFVPHPVYGGQIQDFALPGSVPEGRVQVRYEYSEVILKGGEKVELRKPFFSITHPGYGPLPENLMMSPRVASPMIGLGLLEALTDSSLLTYEDPDDRDDDGISGRANRVWDLEQNKTVMGRFGWKAGQPDLKQQNAAAFNGDMGITSILFPEENCSEAQTSCRDLLTGEKPEISDKILKKVTFYTRNLAVPVRSEAKNKTVLKGKKLFNDIGCAACHIPSYKTPRLKNQPEQSDQLIWPYSDLLLHDMGEGLADHRPEFLASGVEWRTPPLWGISKTHEVSIEATFLHDGRARTIQEAILWHGGEAQAARDRFVAMEKEQRSALLKFIGSL</sequence>
<dbReference type="InterPro" id="IPR009056">
    <property type="entry name" value="Cyt_c-like_dom"/>
</dbReference>
<keyword evidence="3 4" id="KW-0408">Iron</keyword>
<dbReference type="InterPro" id="IPR036909">
    <property type="entry name" value="Cyt_c-like_dom_sf"/>
</dbReference>
<dbReference type="STRING" id="1137799.GZ78_03735"/>
<evidence type="ECO:0000313" key="7">
    <source>
        <dbReference type="Proteomes" id="UP000028073"/>
    </source>
</evidence>
<dbReference type="RefSeq" id="WP_034832781.1">
    <property type="nucleotide sequence ID" value="NZ_JOKH01000001.1"/>
</dbReference>
<dbReference type="InterPro" id="IPR010538">
    <property type="entry name" value="DHOR"/>
</dbReference>